<dbReference type="InterPro" id="IPR013766">
    <property type="entry name" value="Thioredoxin_domain"/>
</dbReference>
<evidence type="ECO:0000313" key="3">
    <source>
        <dbReference type="Proteomes" id="UP000292445"/>
    </source>
</evidence>
<comment type="caution">
    <text evidence="2">The sequence shown here is derived from an EMBL/GenBank/DDBJ whole genome shotgun (WGS) entry which is preliminary data.</text>
</comment>
<dbReference type="Proteomes" id="UP000292445">
    <property type="component" value="Unassembled WGS sequence"/>
</dbReference>
<evidence type="ECO:0000313" key="2">
    <source>
        <dbReference type="EMBL" id="RZS81361.1"/>
    </source>
</evidence>
<reference evidence="2 3" key="1">
    <citation type="submission" date="2019-02" db="EMBL/GenBank/DDBJ databases">
        <title>Genomic Encyclopedia of Type Strains, Phase IV (KMG-IV): sequencing the most valuable type-strain genomes for metagenomic binning, comparative biology and taxonomic classification.</title>
        <authorList>
            <person name="Goeker M."/>
        </authorList>
    </citation>
    <scope>NUCLEOTIDE SEQUENCE [LARGE SCALE GENOMIC DNA]</scope>
    <source>
        <strain evidence="2 3">K24</strain>
    </source>
</reference>
<dbReference type="EMBL" id="SGXC01000002">
    <property type="protein sequence ID" value="RZS81361.1"/>
    <property type="molecule type" value="Genomic_DNA"/>
</dbReference>
<dbReference type="AlphaFoldDB" id="A0A4Q7NE31"/>
<gene>
    <name evidence="2" type="ORF">EV675_3984</name>
</gene>
<feature type="domain" description="Thioredoxin" evidence="1">
    <location>
        <begin position="41"/>
        <end position="199"/>
    </location>
</feature>
<proteinExistence type="predicted"/>
<evidence type="ECO:0000259" key="1">
    <source>
        <dbReference type="PROSITE" id="PS51352"/>
    </source>
</evidence>
<dbReference type="Pfam" id="PF08534">
    <property type="entry name" value="Redoxin"/>
    <property type="match status" value="1"/>
</dbReference>
<dbReference type="InterPro" id="IPR036249">
    <property type="entry name" value="Thioredoxin-like_sf"/>
</dbReference>
<dbReference type="OrthoDB" id="119679at2"/>
<dbReference type="SUPFAM" id="SSF52833">
    <property type="entry name" value="Thioredoxin-like"/>
    <property type="match status" value="1"/>
</dbReference>
<dbReference type="CDD" id="cd02966">
    <property type="entry name" value="TlpA_like_family"/>
    <property type="match status" value="1"/>
</dbReference>
<dbReference type="GO" id="GO:0016853">
    <property type="term" value="F:isomerase activity"/>
    <property type="evidence" value="ECO:0007669"/>
    <property type="project" value="UniProtKB-KW"/>
</dbReference>
<dbReference type="GO" id="GO:0016491">
    <property type="term" value="F:oxidoreductase activity"/>
    <property type="evidence" value="ECO:0007669"/>
    <property type="project" value="InterPro"/>
</dbReference>
<dbReference type="PROSITE" id="PS51352">
    <property type="entry name" value="THIOREDOXIN_2"/>
    <property type="match status" value="1"/>
</dbReference>
<sequence>MTSEYNTPHPVSWSRAWQTDPLGGALSDQWSELIASFRARAPLGREAPPLRGETLDGPAFDLDAYRGRKSVLVVFGSLACPPCVTNIRTTTPSLVSLYGQYSQAVEFCYVYTREAHPGSRIGAHASMDEKRRNAARLREQEPFPFPLLIDALDGANQLAWVDPQFNNPVFLVNRAGIVVYKSAWLDASELPQVLDDAALWDARSPTEKTIKKTYSERIRPLREPFDPTANARIKKLMDFIGLEQRAMGPIPGVEAERAEPGAGDKA</sequence>
<keyword evidence="2" id="KW-0413">Isomerase</keyword>
<accession>A0A4Q7NE31</accession>
<dbReference type="Gene3D" id="3.40.30.10">
    <property type="entry name" value="Glutaredoxin"/>
    <property type="match status" value="1"/>
</dbReference>
<dbReference type="RefSeq" id="WP_130359094.1">
    <property type="nucleotide sequence ID" value="NZ_SGXC01000002.1"/>
</dbReference>
<name>A0A4Q7NE31_9BURK</name>
<keyword evidence="3" id="KW-1185">Reference proteome</keyword>
<protein>
    <submittedName>
        <fullName evidence="2">Thiol-disulfide isomerase/thioredoxin</fullName>
    </submittedName>
</protein>
<dbReference type="InterPro" id="IPR013740">
    <property type="entry name" value="Redoxin"/>
</dbReference>
<organism evidence="2 3">
    <name type="scientific">Pigmentiphaga kullae</name>
    <dbReference type="NCBI Taxonomy" id="151784"/>
    <lineage>
        <taxon>Bacteria</taxon>
        <taxon>Pseudomonadati</taxon>
        <taxon>Pseudomonadota</taxon>
        <taxon>Betaproteobacteria</taxon>
        <taxon>Burkholderiales</taxon>
        <taxon>Alcaligenaceae</taxon>
        <taxon>Pigmentiphaga</taxon>
    </lineage>
</organism>